<name>A0A1B6EJT6_9HEMI</name>
<evidence type="ECO:0000256" key="2">
    <source>
        <dbReference type="ARBA" id="ARBA00022833"/>
    </source>
</evidence>
<dbReference type="AlphaFoldDB" id="A0A1B6EJT6"/>
<dbReference type="GO" id="GO:0097149">
    <property type="term" value="C:centralspindlin complex"/>
    <property type="evidence" value="ECO:0007669"/>
    <property type="project" value="TreeGrafter"/>
</dbReference>
<sequence>TRSEDDLDECFELKSRKTKRIDCGGEYNPVKKIRKSEDRQVVEISANEKIIATTTVSVSKKGPIHATSTLESVPMNCKENTPPNHGTNHNCNRVEEDLISTPKITKFTREHNLQPKTVLKSEICSNCDQKIKFGKPSLKCKDCKSICHPSCSHLMNFACIPLLQTPNNHNRNLNSINDYVSIDPPLIPPIIIHCVQEIENRGVDQIGLYRIPGSEKEVKTLKEKFLKGKSIPNLNNYETPVICGTVKDFLRSLSDPLIPQTRWSSFMDIISSSSTAEDIQDKMMQLIDDLPPANRDTLAYLI</sequence>
<dbReference type="GO" id="GO:0032154">
    <property type="term" value="C:cleavage furrow"/>
    <property type="evidence" value="ECO:0007669"/>
    <property type="project" value="TreeGrafter"/>
</dbReference>
<evidence type="ECO:0000256" key="1">
    <source>
        <dbReference type="ARBA" id="ARBA00022723"/>
    </source>
</evidence>
<keyword evidence="2" id="KW-0862">Zinc</keyword>
<dbReference type="SUPFAM" id="SSF57889">
    <property type="entry name" value="Cysteine-rich domain"/>
    <property type="match status" value="1"/>
</dbReference>
<dbReference type="GO" id="GO:0051233">
    <property type="term" value="C:spindle midzone"/>
    <property type="evidence" value="ECO:0007669"/>
    <property type="project" value="TreeGrafter"/>
</dbReference>
<dbReference type="PANTHER" id="PTHR46199:SF3">
    <property type="entry name" value="RAC GTPASE-ACTIVATING PROTEIN 1"/>
    <property type="match status" value="1"/>
</dbReference>
<dbReference type="InterPro" id="IPR002219">
    <property type="entry name" value="PKC_DAG/PE"/>
</dbReference>
<dbReference type="SMART" id="SM00109">
    <property type="entry name" value="C1"/>
    <property type="match status" value="1"/>
</dbReference>
<evidence type="ECO:0000259" key="4">
    <source>
        <dbReference type="PROSITE" id="PS50238"/>
    </source>
</evidence>
<dbReference type="PANTHER" id="PTHR46199">
    <property type="entry name" value="RAC GTPASE-ACTIVATING PROTEIN 1"/>
    <property type="match status" value="1"/>
</dbReference>
<organism evidence="5">
    <name type="scientific">Cuerna arida</name>
    <dbReference type="NCBI Taxonomy" id="1464854"/>
    <lineage>
        <taxon>Eukaryota</taxon>
        <taxon>Metazoa</taxon>
        <taxon>Ecdysozoa</taxon>
        <taxon>Arthropoda</taxon>
        <taxon>Hexapoda</taxon>
        <taxon>Insecta</taxon>
        <taxon>Pterygota</taxon>
        <taxon>Neoptera</taxon>
        <taxon>Paraneoptera</taxon>
        <taxon>Hemiptera</taxon>
        <taxon>Auchenorrhyncha</taxon>
        <taxon>Membracoidea</taxon>
        <taxon>Cicadellidae</taxon>
        <taxon>Cicadellinae</taxon>
        <taxon>Proconiini</taxon>
        <taxon>Cuerna</taxon>
    </lineage>
</organism>
<dbReference type="PROSITE" id="PS50081">
    <property type="entry name" value="ZF_DAG_PE_2"/>
    <property type="match status" value="1"/>
</dbReference>
<dbReference type="SMART" id="SM00324">
    <property type="entry name" value="RhoGAP"/>
    <property type="match status" value="1"/>
</dbReference>
<dbReference type="Pfam" id="PF00130">
    <property type="entry name" value="C1_1"/>
    <property type="match status" value="1"/>
</dbReference>
<dbReference type="CDD" id="cd20821">
    <property type="entry name" value="C1_MgcRacGAP"/>
    <property type="match status" value="1"/>
</dbReference>
<accession>A0A1B6EJT6</accession>
<dbReference type="GO" id="GO:0051256">
    <property type="term" value="P:mitotic spindle midzone assembly"/>
    <property type="evidence" value="ECO:0007669"/>
    <property type="project" value="TreeGrafter"/>
</dbReference>
<dbReference type="Gene3D" id="1.10.555.10">
    <property type="entry name" value="Rho GTPase activation protein"/>
    <property type="match status" value="1"/>
</dbReference>
<dbReference type="GO" id="GO:0005096">
    <property type="term" value="F:GTPase activator activity"/>
    <property type="evidence" value="ECO:0007669"/>
    <property type="project" value="TreeGrafter"/>
</dbReference>
<dbReference type="Pfam" id="PF00620">
    <property type="entry name" value="RhoGAP"/>
    <property type="match status" value="1"/>
</dbReference>
<dbReference type="InterPro" id="IPR000198">
    <property type="entry name" value="RhoGAP_dom"/>
</dbReference>
<dbReference type="Gene3D" id="3.30.60.20">
    <property type="match status" value="1"/>
</dbReference>
<feature type="domain" description="Phorbol-ester/DAG-type" evidence="3">
    <location>
        <begin position="110"/>
        <end position="159"/>
    </location>
</feature>
<feature type="non-terminal residue" evidence="5">
    <location>
        <position position="1"/>
    </location>
</feature>
<reference evidence="5" key="1">
    <citation type="submission" date="2015-11" db="EMBL/GenBank/DDBJ databases">
        <title>De novo transcriptome assembly of four potential Pierce s Disease insect vectors from Arizona vineyards.</title>
        <authorList>
            <person name="Tassone E.E."/>
        </authorList>
    </citation>
    <scope>NUCLEOTIDE SEQUENCE</scope>
</reference>
<dbReference type="EMBL" id="GECZ01031594">
    <property type="protein sequence ID" value="JAS38175.1"/>
    <property type="molecule type" value="Transcribed_RNA"/>
</dbReference>
<dbReference type="InterPro" id="IPR008936">
    <property type="entry name" value="Rho_GTPase_activation_prot"/>
</dbReference>
<feature type="domain" description="Rho-GAP" evidence="4">
    <location>
        <begin position="174"/>
        <end position="302"/>
    </location>
</feature>
<dbReference type="SUPFAM" id="SSF48350">
    <property type="entry name" value="GTPase activation domain, GAP"/>
    <property type="match status" value="1"/>
</dbReference>
<proteinExistence type="predicted"/>
<protein>
    <recommendedName>
        <fullName evidence="6">Rho-GAP domain-containing protein</fullName>
    </recommendedName>
</protein>
<evidence type="ECO:0000259" key="3">
    <source>
        <dbReference type="PROSITE" id="PS50081"/>
    </source>
</evidence>
<dbReference type="GO" id="GO:0005634">
    <property type="term" value="C:nucleus"/>
    <property type="evidence" value="ECO:0007669"/>
    <property type="project" value="TreeGrafter"/>
</dbReference>
<dbReference type="GO" id="GO:0007266">
    <property type="term" value="P:Rho protein signal transduction"/>
    <property type="evidence" value="ECO:0007669"/>
    <property type="project" value="TreeGrafter"/>
</dbReference>
<feature type="non-terminal residue" evidence="5">
    <location>
        <position position="302"/>
    </location>
</feature>
<dbReference type="GO" id="GO:0000281">
    <property type="term" value="P:mitotic cytokinesis"/>
    <property type="evidence" value="ECO:0007669"/>
    <property type="project" value="TreeGrafter"/>
</dbReference>
<dbReference type="GO" id="GO:0030496">
    <property type="term" value="C:midbody"/>
    <property type="evidence" value="ECO:0007669"/>
    <property type="project" value="TreeGrafter"/>
</dbReference>
<dbReference type="PROSITE" id="PS50238">
    <property type="entry name" value="RHOGAP"/>
    <property type="match status" value="1"/>
</dbReference>
<evidence type="ECO:0008006" key="6">
    <source>
        <dbReference type="Google" id="ProtNLM"/>
    </source>
</evidence>
<dbReference type="GO" id="GO:0046872">
    <property type="term" value="F:metal ion binding"/>
    <property type="evidence" value="ECO:0007669"/>
    <property type="project" value="UniProtKB-KW"/>
</dbReference>
<dbReference type="InterPro" id="IPR046349">
    <property type="entry name" value="C1-like_sf"/>
</dbReference>
<dbReference type="PROSITE" id="PS00479">
    <property type="entry name" value="ZF_DAG_PE_1"/>
    <property type="match status" value="1"/>
</dbReference>
<evidence type="ECO:0000313" key="5">
    <source>
        <dbReference type="EMBL" id="JAS38175.1"/>
    </source>
</evidence>
<keyword evidence="1" id="KW-0479">Metal-binding</keyword>
<gene>
    <name evidence="5" type="ORF">g.3633</name>
</gene>